<dbReference type="InterPro" id="IPR012301">
    <property type="entry name" value="Malic_N_dom"/>
</dbReference>
<feature type="compositionally biased region" description="Basic and acidic residues" evidence="2">
    <location>
        <begin position="626"/>
        <end position="641"/>
    </location>
</feature>
<sequence>MAQIPNLDNAPINLISIREQSQKELINILKNIQGKKCLVIDPKLGDSLSLIIQTSLLKEHGVELRHLSADHIQTDCTKVVYLVRSQPNLMRHICSNIHHDESKGLQREYHVYFVPHRTIVCEKVLEEEKLHNMVTIEEYPLYIVPMDEDVLSFELDLAYKECQVDGDTSSLWHIAKAIHKLEFSFGVIPNLRAKGKASMRVADILNRMQAEEPVNSSDIIMLYSMVMPEINTLILLDREFLNIKNGSIELDVSIMGLQQEGKKKLNDKLFKEIWDLNFEVVVQILRQKATSMKQDYTEMTTTSQSVFELKDFVKKLNSLPEITRHINLAQHLTTFTSKPSFLGQLDMEHTIVESQSYDICFDYIEELIHKQEPLTTVLRLLILFFVTNYGRELLHSYGFEHITTLNNLEKAGLFKKQESRSNQLTIKRALQLVVEDTDIANPNDISYVFSGYAPLSIRLIQHAIRSGWRPVEEILKLLPGPHLETKRGAFSNSPSFDSLSEISTGIAKVSDGRRALCLLSLLEVLPLQRFLLFGFSEGMAYDLIIATTKIVNGQTLVETFMEKLVLLSILISPVPNPNSRSRSLTLLHNKCIQIEERGKQGERGKRRETALAGASPPSPSLSSVKGGEERACIQERRDAVCRHRRRPGARHRAASRRRPVHGPTSLRYCRRSVHKPSSMGQNREERERDTRREAHDQPCRRQRRGLPSPSSRAATASLLLSCSTAVVALCCCRVSPSRRWRRKARQFCFCLWVLESEKTPLPLLFVGFKIIAATGITNRKGEEAVFCCRWCCHRTVEAIADYDFVIWLLNVPNPAVLDIPESSTLRKILAVNFNFLHMLVGDDLLMFNAKRIERVVLEYAGNALFLKSKVQKQPIRQNPEVTLCCDVRCKIVGRSEEPNVYISNEQTTAAATLSFIQTSISWKHNFCLPVLVPSRDPKSCESRNPMCSKPTPAFKKSQSVMDDDLLLMVRSGFAVAAVPCLPVTIDVGTNNEKLLNDEFYIGLRQKRATGKGTASVVLAGVVAALKLVGRHGI</sequence>
<evidence type="ECO:0000313" key="4">
    <source>
        <dbReference type="EMBL" id="RYR20856.1"/>
    </source>
</evidence>
<dbReference type="GO" id="GO:0016192">
    <property type="term" value="P:vesicle-mediated transport"/>
    <property type="evidence" value="ECO:0007669"/>
    <property type="project" value="InterPro"/>
</dbReference>
<dbReference type="InterPro" id="IPR046346">
    <property type="entry name" value="Aminoacid_DH-like_N_sf"/>
</dbReference>
<dbReference type="InterPro" id="IPR036045">
    <property type="entry name" value="Sec1-like_sf"/>
</dbReference>
<dbReference type="Pfam" id="PF00995">
    <property type="entry name" value="Sec1"/>
    <property type="match status" value="2"/>
</dbReference>
<dbReference type="InterPro" id="IPR043127">
    <property type="entry name" value="Sec-1-like_dom3a"/>
</dbReference>
<dbReference type="InterPro" id="IPR037062">
    <property type="entry name" value="Malic_N_dom_sf"/>
</dbReference>
<evidence type="ECO:0000256" key="2">
    <source>
        <dbReference type="SAM" id="MobiDB-lite"/>
    </source>
</evidence>
<comment type="similarity">
    <text evidence="1">Belongs to the STXBP/unc-18/SEC1 family.</text>
</comment>
<dbReference type="InterPro" id="IPR027482">
    <property type="entry name" value="Sec1-like_dom2"/>
</dbReference>
<feature type="domain" description="Malic enzyme N-terminal" evidence="3">
    <location>
        <begin position="975"/>
        <end position="1026"/>
    </location>
</feature>
<dbReference type="EMBL" id="SDMP01000013">
    <property type="protein sequence ID" value="RYR20856.1"/>
    <property type="molecule type" value="Genomic_DNA"/>
</dbReference>
<dbReference type="Gene3D" id="1.25.40.850">
    <property type="match status" value="1"/>
</dbReference>
<dbReference type="Gene3D" id="3.40.50.1910">
    <property type="match status" value="1"/>
</dbReference>
<feature type="compositionally biased region" description="Basic residues" evidence="2">
    <location>
        <begin position="642"/>
        <end position="660"/>
    </location>
</feature>
<dbReference type="Gene3D" id="3.90.830.10">
    <property type="entry name" value="Syntaxin Binding Protein 1, Chain A, domain 2"/>
    <property type="match status" value="1"/>
</dbReference>
<organism evidence="4 5">
    <name type="scientific">Arachis hypogaea</name>
    <name type="common">Peanut</name>
    <dbReference type="NCBI Taxonomy" id="3818"/>
    <lineage>
        <taxon>Eukaryota</taxon>
        <taxon>Viridiplantae</taxon>
        <taxon>Streptophyta</taxon>
        <taxon>Embryophyta</taxon>
        <taxon>Tracheophyta</taxon>
        <taxon>Spermatophyta</taxon>
        <taxon>Magnoliopsida</taxon>
        <taxon>eudicotyledons</taxon>
        <taxon>Gunneridae</taxon>
        <taxon>Pentapetalae</taxon>
        <taxon>rosids</taxon>
        <taxon>fabids</taxon>
        <taxon>Fabales</taxon>
        <taxon>Fabaceae</taxon>
        <taxon>Papilionoideae</taxon>
        <taxon>50 kb inversion clade</taxon>
        <taxon>dalbergioids sensu lato</taxon>
        <taxon>Dalbergieae</taxon>
        <taxon>Pterocarpus clade</taxon>
        <taxon>Arachis</taxon>
    </lineage>
</organism>
<gene>
    <name evidence="4" type="ORF">Ahy_B03g066091</name>
</gene>
<dbReference type="SUPFAM" id="SSF53223">
    <property type="entry name" value="Aminoacid dehydrogenase-like, N-terminal domain"/>
    <property type="match status" value="1"/>
</dbReference>
<protein>
    <recommendedName>
        <fullName evidence="3">Malic enzyme N-terminal domain-containing protein</fullName>
    </recommendedName>
</protein>
<dbReference type="STRING" id="3818.A0A445A335"/>
<dbReference type="InterPro" id="IPR001619">
    <property type="entry name" value="Sec1-like"/>
</dbReference>
<dbReference type="AlphaFoldDB" id="A0A445A335"/>
<feature type="region of interest" description="Disordered" evidence="2">
    <location>
        <begin position="597"/>
        <end position="711"/>
    </location>
</feature>
<accession>A0A445A335</accession>
<evidence type="ECO:0000256" key="1">
    <source>
        <dbReference type="ARBA" id="ARBA00009884"/>
    </source>
</evidence>
<dbReference type="Proteomes" id="UP000289738">
    <property type="component" value="Chromosome B03"/>
</dbReference>
<feature type="compositionally biased region" description="Basic and acidic residues" evidence="2">
    <location>
        <begin position="597"/>
        <end position="609"/>
    </location>
</feature>
<feature type="compositionally biased region" description="Basic and acidic residues" evidence="2">
    <location>
        <begin position="682"/>
        <end position="699"/>
    </location>
</feature>
<dbReference type="Pfam" id="PF00390">
    <property type="entry name" value="malic"/>
    <property type="match status" value="1"/>
</dbReference>
<evidence type="ECO:0000313" key="5">
    <source>
        <dbReference type="Proteomes" id="UP000289738"/>
    </source>
</evidence>
<proteinExistence type="inferred from homology"/>
<dbReference type="PANTHER" id="PTHR11679">
    <property type="entry name" value="VESICLE PROTEIN SORTING-ASSOCIATED"/>
    <property type="match status" value="1"/>
</dbReference>
<dbReference type="InterPro" id="IPR043154">
    <property type="entry name" value="Sec-1-like_dom1"/>
</dbReference>
<keyword evidence="5" id="KW-1185">Reference proteome</keyword>
<feature type="compositionally biased region" description="Low complexity" evidence="2">
    <location>
        <begin position="610"/>
        <end position="623"/>
    </location>
</feature>
<name>A0A445A335_ARAHY</name>
<dbReference type="InterPro" id="IPR043155">
    <property type="entry name" value="VPS33_dom3b"/>
</dbReference>
<dbReference type="SUPFAM" id="SSF56815">
    <property type="entry name" value="Sec1/munc18-like (SM) proteins"/>
    <property type="match status" value="1"/>
</dbReference>
<dbReference type="Gene3D" id="3.40.50.10380">
    <property type="entry name" value="Malic enzyme, N-terminal domain"/>
    <property type="match status" value="1"/>
</dbReference>
<dbReference type="Gene3D" id="3.40.50.2060">
    <property type="match status" value="1"/>
</dbReference>
<reference evidence="4 5" key="1">
    <citation type="submission" date="2019-01" db="EMBL/GenBank/DDBJ databases">
        <title>Sequencing of cultivated peanut Arachis hypogaea provides insights into genome evolution and oil improvement.</title>
        <authorList>
            <person name="Chen X."/>
        </authorList>
    </citation>
    <scope>NUCLEOTIDE SEQUENCE [LARGE SCALE GENOMIC DNA]</scope>
    <source>
        <strain evidence="5">cv. Fuhuasheng</strain>
        <tissue evidence="4">Leaves</tissue>
    </source>
</reference>
<comment type="caution">
    <text evidence="4">The sequence shown here is derived from an EMBL/GenBank/DDBJ whole genome shotgun (WGS) entry which is preliminary data.</text>
</comment>
<evidence type="ECO:0000259" key="3">
    <source>
        <dbReference type="Pfam" id="PF00390"/>
    </source>
</evidence>
<dbReference type="GO" id="GO:0004470">
    <property type="term" value="F:malic enzyme activity"/>
    <property type="evidence" value="ECO:0007669"/>
    <property type="project" value="InterPro"/>
</dbReference>
<dbReference type="GO" id="GO:0016616">
    <property type="term" value="F:oxidoreductase activity, acting on the CH-OH group of donors, NAD or NADP as acceptor"/>
    <property type="evidence" value="ECO:0007669"/>
    <property type="project" value="InterPro"/>
</dbReference>